<feature type="compositionally biased region" description="Basic and acidic residues" evidence="1">
    <location>
        <begin position="334"/>
        <end position="356"/>
    </location>
</feature>
<name>A0A914QB35_9BILA</name>
<keyword evidence="3" id="KW-1185">Reference proteome</keyword>
<protein>
    <submittedName>
        <fullName evidence="4">Tudor domain-containing protein</fullName>
    </submittedName>
</protein>
<reference evidence="4" key="1">
    <citation type="submission" date="2022-11" db="UniProtKB">
        <authorList>
            <consortium name="WormBaseParasite"/>
        </authorList>
    </citation>
    <scope>IDENTIFICATION</scope>
</reference>
<dbReference type="Proteomes" id="UP000887578">
    <property type="component" value="Unplaced"/>
</dbReference>
<feature type="domain" description="Tudor" evidence="2">
    <location>
        <begin position="58"/>
        <end position="169"/>
    </location>
</feature>
<dbReference type="WBParaSite" id="PDA_v2.g26439.t1">
    <property type="protein sequence ID" value="PDA_v2.g26439.t1"/>
    <property type="gene ID" value="PDA_v2.g26439"/>
</dbReference>
<feature type="region of interest" description="Disordered" evidence="1">
    <location>
        <begin position="332"/>
        <end position="362"/>
    </location>
</feature>
<evidence type="ECO:0000313" key="3">
    <source>
        <dbReference type="Proteomes" id="UP000887578"/>
    </source>
</evidence>
<proteinExistence type="predicted"/>
<organism evidence="3 4">
    <name type="scientific">Panagrolaimus davidi</name>
    <dbReference type="NCBI Taxonomy" id="227884"/>
    <lineage>
        <taxon>Eukaryota</taxon>
        <taxon>Metazoa</taxon>
        <taxon>Ecdysozoa</taxon>
        <taxon>Nematoda</taxon>
        <taxon>Chromadorea</taxon>
        <taxon>Rhabditida</taxon>
        <taxon>Tylenchina</taxon>
        <taxon>Panagrolaimomorpha</taxon>
        <taxon>Panagrolaimoidea</taxon>
        <taxon>Panagrolaimidae</taxon>
        <taxon>Panagrolaimus</taxon>
    </lineage>
</organism>
<sequence>MELPSISLHETSSNQSEERPRMMKPRSISPFLKDSEDKEQTAKVLITERPKIQRIRCRQNYNAIVTNVVSPSEIWIQILNNISDKLIIPASDAPMLEKNLIENQYVMTPIDEDTLVRGRILAAVDGRVLIRLIDHGSAVWRDANAVFQMSSPKDQLYCFPWQSKVVMLHGVKPKNQVEWTNEETDALKRVLIEFDYVYVKPALADYRYINDDNYAPSVSMIGMNGPLQQSIFDDLNGCRIPPESSGIDIAEMYHMYASSTSRYLTDGLDQEYYNYPNAFEHVYFSTYKLFNIVPNPNNTYQAVPLGFKDDKTEKVKEKKIESYVYLTAAATKKKNGEQPKVKDGKTKSNNRSKMEDNNVSDC</sequence>
<dbReference type="SUPFAM" id="SSF63748">
    <property type="entry name" value="Tudor/PWWP/MBT"/>
    <property type="match status" value="1"/>
</dbReference>
<dbReference type="Gene3D" id="2.40.50.90">
    <property type="match status" value="1"/>
</dbReference>
<dbReference type="GO" id="GO:0005737">
    <property type="term" value="C:cytoplasm"/>
    <property type="evidence" value="ECO:0007669"/>
    <property type="project" value="UniProtKB-ARBA"/>
</dbReference>
<dbReference type="Gene3D" id="2.30.30.140">
    <property type="match status" value="1"/>
</dbReference>
<evidence type="ECO:0000313" key="4">
    <source>
        <dbReference type="WBParaSite" id="PDA_v2.g26439.t1"/>
    </source>
</evidence>
<dbReference type="InterPro" id="IPR035437">
    <property type="entry name" value="SNase_OB-fold_sf"/>
</dbReference>
<dbReference type="InterPro" id="IPR002999">
    <property type="entry name" value="Tudor"/>
</dbReference>
<dbReference type="Pfam" id="PF00567">
    <property type="entry name" value="TUDOR"/>
    <property type="match status" value="1"/>
</dbReference>
<evidence type="ECO:0000259" key="2">
    <source>
        <dbReference type="Pfam" id="PF00567"/>
    </source>
</evidence>
<accession>A0A914QB35</accession>
<dbReference type="AlphaFoldDB" id="A0A914QB35"/>
<evidence type="ECO:0000256" key="1">
    <source>
        <dbReference type="SAM" id="MobiDB-lite"/>
    </source>
</evidence>
<feature type="region of interest" description="Disordered" evidence="1">
    <location>
        <begin position="1"/>
        <end position="35"/>
    </location>
</feature>